<sequence>MQKRNFDEARKLQNELEQELDEVEYIVGSFEAAFELSLLGTINSICKSIIILFENYRTYDLNILLRSLFEHFIELKLLRDGPERHKDHAFNFFKGIRTNLNEGKNGNPFAASIGKMENLSDHIADTQSRLDQLKESGAKVSTKVADWQKAGYGEVYEIVYRNLSQYAHPSYSGGISRNIAITGDTEAFVISSNSEMPEESVFTLVDGLCAVLEESLDIIGQMKDPSD</sequence>
<dbReference type="EMBL" id="AMRK01000009">
    <property type="protein sequence ID" value="EKE69710.1"/>
    <property type="molecule type" value="Genomic_DNA"/>
</dbReference>
<dbReference type="STRING" id="1208323.B30_15256"/>
<dbReference type="RefSeq" id="WP_009573029.1">
    <property type="nucleotide sequence ID" value="NZ_AMRK01000009.1"/>
</dbReference>
<dbReference type="AlphaFoldDB" id="K2JWY6"/>
<dbReference type="InterPro" id="IPR043733">
    <property type="entry name" value="DUF5677"/>
</dbReference>
<comment type="caution">
    <text evidence="1">The sequence shown here is derived from an EMBL/GenBank/DDBJ whole genome shotgun (WGS) entry which is preliminary data.</text>
</comment>
<accession>K2JWY6</accession>
<dbReference type="Proteomes" id="UP000006762">
    <property type="component" value="Unassembled WGS sequence"/>
</dbReference>
<reference evidence="1 2" key="1">
    <citation type="submission" date="2012-09" db="EMBL/GenBank/DDBJ databases">
        <title>Celeribacter baekdonensis B30 Genome Sequencing.</title>
        <authorList>
            <person name="Wang W."/>
        </authorList>
    </citation>
    <scope>NUCLEOTIDE SEQUENCE [LARGE SCALE GENOMIC DNA]</scope>
    <source>
        <strain evidence="1 2">B30</strain>
    </source>
</reference>
<keyword evidence="2" id="KW-1185">Reference proteome</keyword>
<organism evidence="1 2">
    <name type="scientific">Celeribacter baekdonensis B30</name>
    <dbReference type="NCBI Taxonomy" id="1208323"/>
    <lineage>
        <taxon>Bacteria</taxon>
        <taxon>Pseudomonadati</taxon>
        <taxon>Pseudomonadota</taxon>
        <taxon>Alphaproteobacteria</taxon>
        <taxon>Rhodobacterales</taxon>
        <taxon>Roseobacteraceae</taxon>
        <taxon>Celeribacter</taxon>
    </lineage>
</organism>
<dbReference type="PATRIC" id="fig|1208323.3.peg.3156"/>
<dbReference type="Pfam" id="PF18928">
    <property type="entry name" value="DUF5677"/>
    <property type="match status" value="1"/>
</dbReference>
<evidence type="ECO:0000313" key="2">
    <source>
        <dbReference type="Proteomes" id="UP000006762"/>
    </source>
</evidence>
<proteinExistence type="predicted"/>
<name>K2JWY6_9RHOB</name>
<protein>
    <submittedName>
        <fullName evidence="1">Uncharacterized protein</fullName>
    </submittedName>
</protein>
<gene>
    <name evidence="1" type="ORF">B30_15256</name>
</gene>
<evidence type="ECO:0000313" key="1">
    <source>
        <dbReference type="EMBL" id="EKE69710.1"/>
    </source>
</evidence>